<organism evidence="1 2">
    <name type="scientific">Campylobacter jejuni</name>
    <dbReference type="NCBI Taxonomy" id="197"/>
    <lineage>
        <taxon>Bacteria</taxon>
        <taxon>Pseudomonadati</taxon>
        <taxon>Campylobacterota</taxon>
        <taxon>Epsilonproteobacteria</taxon>
        <taxon>Campylobacterales</taxon>
        <taxon>Campylobacteraceae</taxon>
        <taxon>Campylobacter</taxon>
    </lineage>
</organism>
<sequence>MITSIKSLIDNITRNKWLYFTWCSFEFCDQELENIKRFAIKAQNKGDIWVWVAPSDDIVRFISFRELKPVTLWSTLNSKLFTARESRFYGASPRIKMPIDMLKLGLKLFPKESGVQGLITNEVALTIARRDFEPSVSGSDLLDCEYLMNEIQVEVADMELHLLRPSHFSWRYRHQYGFEFCLHNDDMDEVIAFVPLHNVKEQNEYN</sequence>
<dbReference type="AlphaFoldDB" id="A0A431EEH4"/>
<dbReference type="EMBL" id="PRBV01000005">
    <property type="protein sequence ID" value="RTJ79665.1"/>
    <property type="molecule type" value="Genomic_DNA"/>
</dbReference>
<accession>A0A431EEH4</accession>
<gene>
    <name evidence="1" type="ORF">C3H57_04645</name>
</gene>
<evidence type="ECO:0000313" key="1">
    <source>
        <dbReference type="EMBL" id="RTJ79665.1"/>
    </source>
</evidence>
<comment type="caution">
    <text evidence="1">The sequence shown here is derived from an EMBL/GenBank/DDBJ whole genome shotgun (WGS) entry which is preliminary data.</text>
</comment>
<dbReference type="RefSeq" id="WP_126232236.1">
    <property type="nucleotide sequence ID" value="NZ_PRBV01000005.1"/>
</dbReference>
<reference evidence="1 2" key="1">
    <citation type="journal article" date="2019" name="Appl. Environ. Microbiol.">
        <title>Population genetics and characterization of Campylobacter jejuni isolates in western jackdaws and game birds in Finland.</title>
        <authorList>
            <person name="Kovanen S."/>
            <person name="Rossi M."/>
            <person name="Pohja-Mykra M."/>
            <person name="Nieminen T."/>
            <person name="Raunio-Saarnisto M."/>
            <person name="Sauvala M."/>
            <person name="Fredriksson-Ahomaa M."/>
            <person name="Hanninen M.L."/>
            <person name="Kivisto R."/>
        </authorList>
    </citation>
    <scope>NUCLEOTIDE SEQUENCE [LARGE SCALE GENOMIC DNA]</scope>
    <source>
        <strain evidence="1 2">CB313</strain>
    </source>
</reference>
<dbReference type="Proteomes" id="UP000288507">
    <property type="component" value="Unassembled WGS sequence"/>
</dbReference>
<protein>
    <submittedName>
        <fullName evidence="1">Uncharacterized protein</fullName>
    </submittedName>
</protein>
<proteinExistence type="predicted"/>
<name>A0A431EEH4_CAMJU</name>
<evidence type="ECO:0000313" key="2">
    <source>
        <dbReference type="Proteomes" id="UP000288507"/>
    </source>
</evidence>